<organism evidence="1 2">
    <name type="scientific">Leucogyrophana mollusca</name>
    <dbReference type="NCBI Taxonomy" id="85980"/>
    <lineage>
        <taxon>Eukaryota</taxon>
        <taxon>Fungi</taxon>
        <taxon>Dikarya</taxon>
        <taxon>Basidiomycota</taxon>
        <taxon>Agaricomycotina</taxon>
        <taxon>Agaricomycetes</taxon>
        <taxon>Agaricomycetidae</taxon>
        <taxon>Boletales</taxon>
        <taxon>Boletales incertae sedis</taxon>
        <taxon>Leucogyrophana</taxon>
    </lineage>
</organism>
<name>A0ACB8BTP0_9AGAM</name>
<reference evidence="1" key="1">
    <citation type="journal article" date="2021" name="New Phytol.">
        <title>Evolutionary innovations through gain and loss of genes in the ectomycorrhizal Boletales.</title>
        <authorList>
            <person name="Wu G."/>
            <person name="Miyauchi S."/>
            <person name="Morin E."/>
            <person name="Kuo A."/>
            <person name="Drula E."/>
            <person name="Varga T."/>
            <person name="Kohler A."/>
            <person name="Feng B."/>
            <person name="Cao Y."/>
            <person name="Lipzen A."/>
            <person name="Daum C."/>
            <person name="Hundley H."/>
            <person name="Pangilinan J."/>
            <person name="Johnson J."/>
            <person name="Barry K."/>
            <person name="LaButti K."/>
            <person name="Ng V."/>
            <person name="Ahrendt S."/>
            <person name="Min B."/>
            <person name="Choi I.G."/>
            <person name="Park H."/>
            <person name="Plett J.M."/>
            <person name="Magnuson J."/>
            <person name="Spatafora J.W."/>
            <person name="Nagy L.G."/>
            <person name="Henrissat B."/>
            <person name="Grigoriev I.V."/>
            <person name="Yang Z.L."/>
            <person name="Xu J."/>
            <person name="Martin F.M."/>
        </authorList>
    </citation>
    <scope>NUCLEOTIDE SEQUENCE</scope>
    <source>
        <strain evidence="1">KUC20120723A-06</strain>
    </source>
</reference>
<dbReference type="Proteomes" id="UP000790709">
    <property type="component" value="Unassembled WGS sequence"/>
</dbReference>
<proteinExistence type="predicted"/>
<gene>
    <name evidence="1" type="ORF">BV22DRAFT_216388</name>
</gene>
<protein>
    <submittedName>
        <fullName evidence="1">Uncharacterized protein</fullName>
    </submittedName>
</protein>
<keyword evidence="2" id="KW-1185">Reference proteome</keyword>
<accession>A0ACB8BTP0</accession>
<sequence>MLTAMMQVYSSSSFASSTSPPQPVQSPSFLISTAFPPGTPDSFHPSDLILLSSDSVSFHVHRSVLQAASIRAFRISFPSLPPSSSGIVEPVISIPESSTILNIILHSIYGQSIARYAPSFEALSTAVAALPPNELSISKFVTLSSPLGALILAHAPHRPIETYALAAQHDLHELAVATSSHLLSFNLSSITDKLAEQIGSRYLKRLFLLHSERIEALKGLLMPPPSPHSATPTCTSADQGNVARAWALTVAYLIWDSRVDLSTVTIETIFGTIESRTQCPICRDSLKSRVQTLIVQWTNVKRTI</sequence>
<dbReference type="EMBL" id="MU266355">
    <property type="protein sequence ID" value="KAH7928217.1"/>
    <property type="molecule type" value="Genomic_DNA"/>
</dbReference>
<comment type="caution">
    <text evidence="1">The sequence shown here is derived from an EMBL/GenBank/DDBJ whole genome shotgun (WGS) entry which is preliminary data.</text>
</comment>
<evidence type="ECO:0000313" key="1">
    <source>
        <dbReference type="EMBL" id="KAH7928217.1"/>
    </source>
</evidence>
<evidence type="ECO:0000313" key="2">
    <source>
        <dbReference type="Proteomes" id="UP000790709"/>
    </source>
</evidence>